<comment type="catalytic activity">
    <reaction evidence="1">
        <text>a 2-oxocarboxylate + H(+) = an aldehyde + CO2</text>
        <dbReference type="Rhea" id="RHEA:11628"/>
        <dbReference type="ChEBI" id="CHEBI:15378"/>
        <dbReference type="ChEBI" id="CHEBI:16526"/>
        <dbReference type="ChEBI" id="CHEBI:17478"/>
        <dbReference type="ChEBI" id="CHEBI:35179"/>
        <dbReference type="EC" id="4.1.1.1"/>
    </reaction>
</comment>
<evidence type="ECO:0000256" key="5">
    <source>
        <dbReference type="ARBA" id="ARBA00013202"/>
    </source>
</evidence>
<evidence type="ECO:0000259" key="11">
    <source>
        <dbReference type="Pfam" id="PF00205"/>
    </source>
</evidence>
<keyword evidence="9" id="KW-0786">Thiamine pyrophosphate</keyword>
<dbReference type="PANTHER" id="PTHR43452:SF1">
    <property type="entry name" value="PYRUVATE DECARBOXYLASE C186.09-RELATED"/>
    <property type="match status" value="1"/>
</dbReference>
<keyword evidence="8" id="KW-0460">Magnesium</keyword>
<reference evidence="12 13" key="1">
    <citation type="journal article" date="2018" name="PLoS Pathog.">
        <title>Evolution of structural diversity of trichothecenes, a family of toxins produced by plant pathogenic and entomopathogenic fungi.</title>
        <authorList>
            <person name="Proctor R.H."/>
            <person name="McCormick S.P."/>
            <person name="Kim H.S."/>
            <person name="Cardoza R.E."/>
            <person name="Stanley A.M."/>
            <person name="Lindo L."/>
            <person name="Kelly A."/>
            <person name="Brown D.W."/>
            <person name="Lee T."/>
            <person name="Vaughan M.M."/>
            <person name="Alexander N.J."/>
            <person name="Busman M."/>
            <person name="Gutierrez S."/>
        </authorList>
    </citation>
    <scope>NUCLEOTIDE SEQUENCE [LARGE SCALE GENOMIC DNA]</scope>
    <source>
        <strain evidence="12 13">IBT 40837</strain>
    </source>
</reference>
<dbReference type="InterPro" id="IPR012000">
    <property type="entry name" value="Thiamin_PyroP_enz_cen_dom"/>
</dbReference>
<evidence type="ECO:0000256" key="3">
    <source>
        <dbReference type="ARBA" id="ARBA00001964"/>
    </source>
</evidence>
<dbReference type="Proteomes" id="UP000266272">
    <property type="component" value="Unassembled WGS sequence"/>
</dbReference>
<keyword evidence="7" id="KW-0210">Decarboxylase</keyword>
<dbReference type="PANTHER" id="PTHR43452">
    <property type="entry name" value="PYRUVATE DECARBOXYLASE"/>
    <property type="match status" value="1"/>
</dbReference>
<feature type="domain" description="Thiamine pyrophosphate enzyme central" evidence="11">
    <location>
        <begin position="75"/>
        <end position="187"/>
    </location>
</feature>
<evidence type="ECO:0000313" key="12">
    <source>
        <dbReference type="EMBL" id="RFU72427.1"/>
    </source>
</evidence>
<dbReference type="EC" id="4.1.1.1" evidence="5"/>
<name>A0A395N9G1_TRIAR</name>
<dbReference type="Gene3D" id="3.40.50.1220">
    <property type="entry name" value="TPP-binding domain"/>
    <property type="match status" value="1"/>
</dbReference>
<dbReference type="InterPro" id="IPR012110">
    <property type="entry name" value="PDC/IPDC-like"/>
</dbReference>
<proteinExistence type="inferred from homology"/>
<evidence type="ECO:0000256" key="10">
    <source>
        <dbReference type="ARBA" id="ARBA00023239"/>
    </source>
</evidence>
<evidence type="ECO:0000256" key="1">
    <source>
        <dbReference type="ARBA" id="ARBA00001041"/>
    </source>
</evidence>
<dbReference type="InterPro" id="IPR029061">
    <property type="entry name" value="THDP-binding"/>
</dbReference>
<dbReference type="Pfam" id="PF00205">
    <property type="entry name" value="TPP_enzyme_M"/>
    <property type="match status" value="1"/>
</dbReference>
<protein>
    <recommendedName>
        <fullName evidence="5">pyruvate decarboxylase</fullName>
        <ecNumber evidence="5">4.1.1.1</ecNumber>
    </recommendedName>
</protein>
<evidence type="ECO:0000256" key="8">
    <source>
        <dbReference type="ARBA" id="ARBA00022842"/>
    </source>
</evidence>
<dbReference type="EMBL" id="PXOA01000858">
    <property type="protein sequence ID" value="RFU72427.1"/>
    <property type="molecule type" value="Genomic_DNA"/>
</dbReference>
<dbReference type="OrthoDB" id="3970464at2759"/>
<dbReference type="SUPFAM" id="SSF52467">
    <property type="entry name" value="DHS-like NAD/FAD-binding domain"/>
    <property type="match status" value="1"/>
</dbReference>
<sequence>MAKRVTCCAVAIRRGAHAPELIDRAVRTALLERKPAYIELPTNVSREACAHPGPMSAIIEPNSSDWPSLDSAVIAASEFLRNKQKPVILVGPKVRRVGAEKALFQLAEAIGCAIVLQPAAKGTFLEGHSQFAGIFWGQVSTLAADTIVNWADVLICIGTIFTDYSTVGWTALPDVPQLVADIDSVTLVNPSKYSCRVQLDDFLSRLAETVTWNNSTMVEYNRHRLDLPLGQAPRGEEKLTRKEVARQTQLLLSSETTMGYIIECRIGNMPF</sequence>
<comment type="cofactor">
    <cofactor evidence="3">
        <name>thiamine diphosphate</name>
        <dbReference type="ChEBI" id="CHEBI:58937"/>
    </cofactor>
</comment>
<comment type="similarity">
    <text evidence="4">Belongs to the TPP enzyme family.</text>
</comment>
<evidence type="ECO:0000256" key="6">
    <source>
        <dbReference type="ARBA" id="ARBA00022723"/>
    </source>
</evidence>
<dbReference type="Gene3D" id="3.40.50.970">
    <property type="match status" value="1"/>
</dbReference>
<gene>
    <name evidence="12" type="ORF">TARUN_9833</name>
</gene>
<keyword evidence="12" id="KW-0670">Pyruvate</keyword>
<keyword evidence="6" id="KW-0479">Metal-binding</keyword>
<dbReference type="GO" id="GO:0000287">
    <property type="term" value="F:magnesium ion binding"/>
    <property type="evidence" value="ECO:0007669"/>
    <property type="project" value="InterPro"/>
</dbReference>
<dbReference type="FunFam" id="3.40.50.1220:FF:000009">
    <property type="entry name" value="Pyruvate decarboxylase 1"/>
    <property type="match status" value="1"/>
</dbReference>
<keyword evidence="10" id="KW-0456">Lyase</keyword>
<evidence type="ECO:0000313" key="13">
    <source>
        <dbReference type="Proteomes" id="UP000266272"/>
    </source>
</evidence>
<evidence type="ECO:0000256" key="9">
    <source>
        <dbReference type="ARBA" id="ARBA00023052"/>
    </source>
</evidence>
<accession>A0A395N9G1</accession>
<organism evidence="12 13">
    <name type="scientific">Trichoderma arundinaceum</name>
    <dbReference type="NCBI Taxonomy" id="490622"/>
    <lineage>
        <taxon>Eukaryota</taxon>
        <taxon>Fungi</taxon>
        <taxon>Dikarya</taxon>
        <taxon>Ascomycota</taxon>
        <taxon>Pezizomycotina</taxon>
        <taxon>Sordariomycetes</taxon>
        <taxon>Hypocreomycetidae</taxon>
        <taxon>Hypocreales</taxon>
        <taxon>Hypocreaceae</taxon>
        <taxon>Trichoderma</taxon>
    </lineage>
</organism>
<dbReference type="InterPro" id="IPR029035">
    <property type="entry name" value="DHS-like_NAD/FAD-binding_dom"/>
</dbReference>
<dbReference type="GO" id="GO:0004737">
    <property type="term" value="F:pyruvate decarboxylase activity"/>
    <property type="evidence" value="ECO:0007669"/>
    <property type="project" value="UniProtKB-EC"/>
</dbReference>
<dbReference type="GO" id="GO:0030976">
    <property type="term" value="F:thiamine pyrophosphate binding"/>
    <property type="evidence" value="ECO:0007669"/>
    <property type="project" value="InterPro"/>
</dbReference>
<evidence type="ECO:0000256" key="2">
    <source>
        <dbReference type="ARBA" id="ARBA00001920"/>
    </source>
</evidence>
<evidence type="ECO:0000256" key="4">
    <source>
        <dbReference type="ARBA" id="ARBA00007812"/>
    </source>
</evidence>
<dbReference type="GO" id="GO:0005829">
    <property type="term" value="C:cytosol"/>
    <property type="evidence" value="ECO:0007669"/>
    <property type="project" value="TreeGrafter"/>
</dbReference>
<dbReference type="GO" id="GO:0000949">
    <property type="term" value="P:aromatic amino acid family catabolic process to alcohol via Ehrlich pathway"/>
    <property type="evidence" value="ECO:0007669"/>
    <property type="project" value="TreeGrafter"/>
</dbReference>
<dbReference type="SUPFAM" id="SSF52518">
    <property type="entry name" value="Thiamin diphosphate-binding fold (THDP-binding)"/>
    <property type="match status" value="1"/>
</dbReference>
<keyword evidence="13" id="KW-1185">Reference proteome</keyword>
<dbReference type="STRING" id="490622.A0A395N9G1"/>
<comment type="cofactor">
    <cofactor evidence="2">
        <name>a metal cation</name>
        <dbReference type="ChEBI" id="CHEBI:25213"/>
    </cofactor>
</comment>
<comment type="caution">
    <text evidence="12">The sequence shown here is derived from an EMBL/GenBank/DDBJ whole genome shotgun (WGS) entry which is preliminary data.</text>
</comment>
<evidence type="ECO:0000256" key="7">
    <source>
        <dbReference type="ARBA" id="ARBA00022793"/>
    </source>
</evidence>
<dbReference type="AlphaFoldDB" id="A0A395N9G1"/>